<dbReference type="RefSeq" id="WP_213890146.1">
    <property type="nucleotide sequence ID" value="NZ_JAGFNU010000009.1"/>
</dbReference>
<dbReference type="Pfam" id="PF01471">
    <property type="entry name" value="PG_binding_1"/>
    <property type="match status" value="2"/>
</dbReference>
<accession>A0ABV5JEI2</accession>
<feature type="domain" description="Peptidoglycan binding-like" evidence="2">
    <location>
        <begin position="488"/>
        <end position="538"/>
    </location>
</feature>
<dbReference type="Proteomes" id="UP001589683">
    <property type="component" value="Unassembled WGS sequence"/>
</dbReference>
<dbReference type="Gene3D" id="1.10.101.10">
    <property type="entry name" value="PGBD-like superfamily/PGBD"/>
    <property type="match status" value="2"/>
</dbReference>
<evidence type="ECO:0000256" key="1">
    <source>
        <dbReference type="SAM" id="SignalP"/>
    </source>
</evidence>
<keyword evidence="1" id="KW-0732">Signal</keyword>
<organism evidence="3 4">
    <name type="scientific">Pseudohalocynthiibacter aestuariivivens</name>
    <dbReference type="NCBI Taxonomy" id="1591409"/>
    <lineage>
        <taxon>Bacteria</taxon>
        <taxon>Pseudomonadati</taxon>
        <taxon>Pseudomonadota</taxon>
        <taxon>Alphaproteobacteria</taxon>
        <taxon>Rhodobacterales</taxon>
        <taxon>Paracoccaceae</taxon>
        <taxon>Pseudohalocynthiibacter</taxon>
    </lineage>
</organism>
<proteinExistence type="predicted"/>
<dbReference type="InterPro" id="IPR036365">
    <property type="entry name" value="PGBD-like_sf"/>
</dbReference>
<keyword evidence="4" id="KW-1185">Reference proteome</keyword>
<name>A0ABV5JEI2_9RHOB</name>
<protein>
    <submittedName>
        <fullName evidence="3">Peptidoglycan-binding protein</fullName>
    </submittedName>
</protein>
<evidence type="ECO:0000313" key="3">
    <source>
        <dbReference type="EMBL" id="MFB9231530.1"/>
    </source>
</evidence>
<feature type="domain" description="Peptidoglycan binding-like" evidence="2">
    <location>
        <begin position="290"/>
        <end position="341"/>
    </location>
</feature>
<dbReference type="EMBL" id="JBHMEA010000024">
    <property type="protein sequence ID" value="MFB9231530.1"/>
    <property type="molecule type" value="Genomic_DNA"/>
</dbReference>
<sequence length="541" mass="59450">MKTAVSRVFFGALFWSAASIASAEDAALLIANDDYFRLGDVPEVSALSDTADILKNDGFTVFAGDNSRSREMWNLAMSFRDASEEADRLIVVLGGHIVHSERDSWLLGSRTLSADALTVGGFGLSVGAILEVLGSVPGGAVLMVAASDDELDVQGNIESGLGTLSIPQGITVIKGPAQELRRILSSDLLNPERSLSDVALRAGSSVEVLGFTSKRVSFAGETPVAIQNADADYWDVVRSMGTLEAALSYLDRYPNGQFRDEANQLITEFREAPVREAEATEDALQLTRQMRIDIQRSLSTLGFDPRGVDGIFGRGTRAAIMAWQKDNGFDETGYLTGNQIGILRAAATRRAAEFEEEERQRQLEVERQDRAYWDATGRSGEEADLRVYLERYPDGVFSDIAKSRLAVFNEERRSVEEAEERAIWDNVVTTNTAKAYRGYLEDYPDGLFSADARARLEALEGGPASEAEIAAARAEERRVANSSITRLLIERRLAFLGLEPGVVNGQFDRNTRRAIRRFQRAQDLAVTGFVTQQTLVRLLVR</sequence>
<dbReference type="SUPFAM" id="SSF47090">
    <property type="entry name" value="PGBD-like"/>
    <property type="match status" value="2"/>
</dbReference>
<feature type="signal peptide" evidence="1">
    <location>
        <begin position="1"/>
        <end position="23"/>
    </location>
</feature>
<evidence type="ECO:0000313" key="4">
    <source>
        <dbReference type="Proteomes" id="UP001589683"/>
    </source>
</evidence>
<evidence type="ECO:0000259" key="2">
    <source>
        <dbReference type="Pfam" id="PF01471"/>
    </source>
</evidence>
<comment type="caution">
    <text evidence="3">The sequence shown here is derived from an EMBL/GenBank/DDBJ whole genome shotgun (WGS) entry which is preliminary data.</text>
</comment>
<gene>
    <name evidence="3" type="ORF">ACFFUT_07005</name>
</gene>
<dbReference type="InterPro" id="IPR036366">
    <property type="entry name" value="PGBDSf"/>
</dbReference>
<feature type="chain" id="PRO_5045768994" evidence="1">
    <location>
        <begin position="24"/>
        <end position="541"/>
    </location>
</feature>
<dbReference type="InterPro" id="IPR002477">
    <property type="entry name" value="Peptidoglycan-bd-like"/>
</dbReference>
<reference evidence="3 4" key="1">
    <citation type="submission" date="2024-09" db="EMBL/GenBank/DDBJ databases">
        <authorList>
            <person name="Sun Q."/>
            <person name="Mori K."/>
        </authorList>
    </citation>
    <scope>NUCLEOTIDE SEQUENCE [LARGE SCALE GENOMIC DNA]</scope>
    <source>
        <strain evidence="3 4">CECT 8726</strain>
    </source>
</reference>